<evidence type="ECO:0000256" key="1">
    <source>
        <dbReference type="ARBA" id="ARBA00006432"/>
    </source>
</evidence>
<evidence type="ECO:0000256" key="3">
    <source>
        <dbReference type="ARBA" id="ARBA00022741"/>
    </source>
</evidence>
<dbReference type="GO" id="GO:0016405">
    <property type="term" value="F:CoA-ligase activity"/>
    <property type="evidence" value="ECO:0007669"/>
    <property type="project" value="TreeGrafter"/>
</dbReference>
<protein>
    <recommendedName>
        <fullName evidence="5">AMP-dependent synthetase/ligase domain-containing protein</fullName>
    </recommendedName>
</protein>
<keyword evidence="4" id="KW-0067">ATP-binding</keyword>
<dbReference type="PANTHER" id="PTHR24096">
    <property type="entry name" value="LONG-CHAIN-FATTY-ACID--COA LIGASE"/>
    <property type="match status" value="1"/>
</dbReference>
<sequence>MVFEPSEYRAIPPTDFLSWLFDGVVDLEKDILIDAVDDQNRLNTRQAVSLVRRIIAGLRAAGLRPGDAVCVHVFNHVLYPIIYFAIIGAGGIFVGSNPAYKASEMSHLLTITRPTFIVVEDNLLADILPSLQGVISPSCTFIFSVDAEPIVVEGYRWWSSLLCHGEQDWIRFEDARRAKSTIATYLSTSGTTGLPKVAATSHYALVAAGVSMQHSNSEYFQVSQLICLPLFHAFGASFVQISAFRHGTRTYIMRRFDSEVFTSMVDRYNITDIAAVPALLANIVKQKISPLVIGSLRRVWCAGAPLSSALRDAMYGLLHEEAIISQVWGLTEFGRITSSGWDTKDRSGSVGSLLSNVEARVVDEQGSEISDQGVHGELQVRGPSLMNGYFNRAADTAKAFDGDWLRTGDLGYIKQGNVYISGRLKVLLDLVLLR</sequence>
<gene>
    <name evidence="6" type="ORF">AUEXF2481DRAFT_42453</name>
</gene>
<comment type="similarity">
    <text evidence="1">Belongs to the ATP-dependent AMP-binding enzyme family.</text>
</comment>
<dbReference type="AlphaFoldDB" id="A0A074YGJ7"/>
<name>A0A074YGJ7_AURSE</name>
<dbReference type="Gene3D" id="3.40.50.12780">
    <property type="entry name" value="N-terminal domain of ligase-like"/>
    <property type="match status" value="1"/>
</dbReference>
<keyword evidence="3" id="KW-0547">Nucleotide-binding</keyword>
<dbReference type="InterPro" id="IPR000873">
    <property type="entry name" value="AMP-dep_synth/lig_dom"/>
</dbReference>
<dbReference type="PANTHER" id="PTHR24096:SF317">
    <property type="entry name" value="ADENYLATE-FORMING ENZYME AFEA"/>
    <property type="match status" value="1"/>
</dbReference>
<proteinExistence type="inferred from homology"/>
<dbReference type="GeneID" id="25367141"/>
<evidence type="ECO:0000313" key="7">
    <source>
        <dbReference type="Proteomes" id="UP000030641"/>
    </source>
</evidence>
<reference evidence="6 7" key="1">
    <citation type="journal article" date="2014" name="BMC Genomics">
        <title>Genome sequencing of four Aureobasidium pullulans varieties: biotechnological potential, stress tolerance, and description of new species.</title>
        <authorList>
            <person name="Gostin Ar C."/>
            <person name="Ohm R.A."/>
            <person name="Kogej T."/>
            <person name="Sonjak S."/>
            <person name="Turk M."/>
            <person name="Zajc J."/>
            <person name="Zalar P."/>
            <person name="Grube M."/>
            <person name="Sun H."/>
            <person name="Han J."/>
            <person name="Sharma A."/>
            <person name="Chiniquy J."/>
            <person name="Ngan C.Y."/>
            <person name="Lipzen A."/>
            <person name="Barry K."/>
            <person name="Grigoriev I.V."/>
            <person name="Gunde-Cimerman N."/>
        </authorList>
    </citation>
    <scope>NUCLEOTIDE SEQUENCE [LARGE SCALE GENOMIC DNA]</scope>
    <source>
        <strain evidence="6 7">EXF-2481</strain>
    </source>
</reference>
<dbReference type="EMBL" id="KL584767">
    <property type="protein sequence ID" value="KEQ93207.1"/>
    <property type="molecule type" value="Genomic_DNA"/>
</dbReference>
<feature type="domain" description="AMP-dependent synthetase/ligase" evidence="5">
    <location>
        <begin position="32"/>
        <end position="390"/>
    </location>
</feature>
<dbReference type="InterPro" id="IPR042099">
    <property type="entry name" value="ANL_N_sf"/>
</dbReference>
<evidence type="ECO:0000313" key="6">
    <source>
        <dbReference type="EMBL" id="KEQ93207.1"/>
    </source>
</evidence>
<dbReference type="OrthoDB" id="6509636at2759"/>
<evidence type="ECO:0000256" key="4">
    <source>
        <dbReference type="ARBA" id="ARBA00022840"/>
    </source>
</evidence>
<dbReference type="Proteomes" id="UP000030641">
    <property type="component" value="Unassembled WGS sequence"/>
</dbReference>
<dbReference type="InParanoid" id="A0A074YGJ7"/>
<dbReference type="STRING" id="1043005.A0A074YGJ7"/>
<organism evidence="6 7">
    <name type="scientific">Aureobasidium subglaciale (strain EXF-2481)</name>
    <name type="common">Aureobasidium pullulans var. subglaciale</name>
    <dbReference type="NCBI Taxonomy" id="1043005"/>
    <lineage>
        <taxon>Eukaryota</taxon>
        <taxon>Fungi</taxon>
        <taxon>Dikarya</taxon>
        <taxon>Ascomycota</taxon>
        <taxon>Pezizomycotina</taxon>
        <taxon>Dothideomycetes</taxon>
        <taxon>Dothideomycetidae</taxon>
        <taxon>Dothideales</taxon>
        <taxon>Saccotheciaceae</taxon>
        <taxon>Aureobasidium</taxon>
    </lineage>
</organism>
<evidence type="ECO:0000256" key="2">
    <source>
        <dbReference type="ARBA" id="ARBA00022598"/>
    </source>
</evidence>
<dbReference type="SUPFAM" id="SSF56801">
    <property type="entry name" value="Acetyl-CoA synthetase-like"/>
    <property type="match status" value="1"/>
</dbReference>
<evidence type="ECO:0000259" key="5">
    <source>
        <dbReference type="Pfam" id="PF00501"/>
    </source>
</evidence>
<keyword evidence="2" id="KW-0436">Ligase</keyword>
<dbReference type="RefSeq" id="XP_013341606.1">
    <property type="nucleotide sequence ID" value="XM_013486152.1"/>
</dbReference>
<accession>A0A074YGJ7</accession>
<dbReference type="OMA" id="EMRCGSA"/>
<keyword evidence="7" id="KW-1185">Reference proteome</keyword>
<dbReference type="HOGENOM" id="CLU_000022_59_2_1"/>
<dbReference type="Pfam" id="PF00501">
    <property type="entry name" value="AMP-binding"/>
    <property type="match status" value="1"/>
</dbReference>
<dbReference type="GO" id="GO:0005524">
    <property type="term" value="F:ATP binding"/>
    <property type="evidence" value="ECO:0007669"/>
    <property type="project" value="UniProtKB-KW"/>
</dbReference>
<dbReference type="GO" id="GO:0019748">
    <property type="term" value="P:secondary metabolic process"/>
    <property type="evidence" value="ECO:0007669"/>
    <property type="project" value="TreeGrafter"/>
</dbReference>